<comment type="caution">
    <text evidence="12">The sequence shown here is derived from an EMBL/GenBank/DDBJ whole genome shotgun (WGS) entry which is preliminary data.</text>
</comment>
<protein>
    <recommendedName>
        <fullName evidence="10">Aspartyl/glutamyl-tRNA(Asn/Gln) amidotransferase subunit B</fullName>
        <shortName evidence="10">Asp/Glu-ADT subunit B</shortName>
        <ecNumber evidence="10">6.3.5.-</ecNumber>
    </recommendedName>
</protein>
<evidence type="ECO:0000256" key="4">
    <source>
        <dbReference type="ARBA" id="ARBA00022741"/>
    </source>
</evidence>
<dbReference type="InterPro" id="IPR018027">
    <property type="entry name" value="Asn/Gln_amidotransferase"/>
</dbReference>
<proteinExistence type="inferred from homology"/>
<comment type="similarity">
    <text evidence="1 10">Belongs to the GatB/GatE family. GatB subfamily.</text>
</comment>
<keyword evidence="3 10" id="KW-0436">Ligase</keyword>
<dbReference type="GO" id="GO:0006412">
    <property type="term" value="P:translation"/>
    <property type="evidence" value="ECO:0007669"/>
    <property type="project" value="UniProtKB-UniRule"/>
</dbReference>
<dbReference type="SMART" id="SM00845">
    <property type="entry name" value="GatB_Yqey"/>
    <property type="match status" value="1"/>
</dbReference>
<dbReference type="NCBIfam" id="NF004014">
    <property type="entry name" value="PRK05477.1-4"/>
    <property type="match status" value="1"/>
</dbReference>
<dbReference type="InterPro" id="IPR014746">
    <property type="entry name" value="Gln_synth/guanido_kin_cat_dom"/>
</dbReference>
<comment type="catalytic activity">
    <reaction evidence="9 10">
        <text>L-glutamyl-tRNA(Gln) + L-glutamine + ATP + H2O = L-glutaminyl-tRNA(Gln) + L-glutamate + ADP + phosphate + H(+)</text>
        <dbReference type="Rhea" id="RHEA:17521"/>
        <dbReference type="Rhea" id="RHEA-COMP:9681"/>
        <dbReference type="Rhea" id="RHEA-COMP:9684"/>
        <dbReference type="ChEBI" id="CHEBI:15377"/>
        <dbReference type="ChEBI" id="CHEBI:15378"/>
        <dbReference type="ChEBI" id="CHEBI:29985"/>
        <dbReference type="ChEBI" id="CHEBI:30616"/>
        <dbReference type="ChEBI" id="CHEBI:43474"/>
        <dbReference type="ChEBI" id="CHEBI:58359"/>
        <dbReference type="ChEBI" id="CHEBI:78520"/>
        <dbReference type="ChEBI" id="CHEBI:78521"/>
        <dbReference type="ChEBI" id="CHEBI:456216"/>
    </reaction>
</comment>
<dbReference type="SUPFAM" id="SSF89095">
    <property type="entry name" value="GatB/YqeY motif"/>
    <property type="match status" value="2"/>
</dbReference>
<dbReference type="InterPro" id="IPR023168">
    <property type="entry name" value="GatB_Yqey_C_2"/>
</dbReference>
<sequence length="529" mass="60558">MRYKPVIGLEIHAELKTKTKMFCNSLNDPDEKHPNINVCPICMGHPGILPVANEDAVKKVIMAGLALNCKIEKDTFFERKNYFYPDLPKGYQITQYQKPLCYGGWLDIETRDKGQEMGEKKIRITRIHLEEDAGRLYHPAGADYSLVDFNRAGVPLMELVTEPDIESGEEVRKFAEELRLILRYLGVSDADMEKGQMRVEVNISLRDKRQETRDKLGTKVEVKNINSIKFAADAVDYEINRQKELLESGEKVRQETRGWDEKKGETYLMRTKEEAQDYRYFPEPDLPPLHLEDSDVNDIRSKVPELPQQMRARLVKQYSLPERCVEIFVVNKQLSDYYEHVASELDSAAKDYHKKMGREGENPPEPHMSEKLHILSANYIITEFPTLMNPERSHEGSQRASASYGMNSLGQELDVEGFKISPEAFAELMVLIFHKELSSTGAKTVLKEMAETSLHPEQIMKEKDLRQISDAESLEVAVDKIIADNPKAVDDYKKGKEASLKFMVGMAMRETRGKANPQVVKGILEKRLK</sequence>
<gene>
    <name evidence="10" type="primary">gatB</name>
    <name evidence="12" type="ORF">A3J47_02505</name>
</gene>
<evidence type="ECO:0000256" key="7">
    <source>
        <dbReference type="ARBA" id="ARBA00024799"/>
    </source>
</evidence>
<evidence type="ECO:0000256" key="8">
    <source>
        <dbReference type="ARBA" id="ARBA00047380"/>
    </source>
</evidence>
<reference evidence="12 13" key="1">
    <citation type="journal article" date="2016" name="Nat. Commun.">
        <title>Thousands of microbial genomes shed light on interconnected biogeochemical processes in an aquifer system.</title>
        <authorList>
            <person name="Anantharaman K."/>
            <person name="Brown C.T."/>
            <person name="Hug L.A."/>
            <person name="Sharon I."/>
            <person name="Castelle C.J."/>
            <person name="Probst A.J."/>
            <person name="Thomas B.C."/>
            <person name="Singh A."/>
            <person name="Wilkins M.J."/>
            <person name="Karaoz U."/>
            <person name="Brodie E.L."/>
            <person name="Williams K.H."/>
            <person name="Hubbard S.S."/>
            <person name="Banfield J.F."/>
        </authorList>
    </citation>
    <scope>NUCLEOTIDE SEQUENCE [LARGE SCALE GENOMIC DNA]</scope>
</reference>
<evidence type="ECO:0000256" key="3">
    <source>
        <dbReference type="ARBA" id="ARBA00022598"/>
    </source>
</evidence>
<evidence type="ECO:0000256" key="5">
    <source>
        <dbReference type="ARBA" id="ARBA00022840"/>
    </source>
</evidence>
<evidence type="ECO:0000256" key="6">
    <source>
        <dbReference type="ARBA" id="ARBA00022917"/>
    </source>
</evidence>
<evidence type="ECO:0000256" key="9">
    <source>
        <dbReference type="ARBA" id="ARBA00047913"/>
    </source>
</evidence>
<keyword evidence="5 10" id="KW-0067">ATP-binding</keyword>
<dbReference type="Pfam" id="PF02934">
    <property type="entry name" value="GatB_N"/>
    <property type="match status" value="1"/>
</dbReference>
<evidence type="ECO:0000256" key="2">
    <source>
        <dbReference type="ARBA" id="ARBA00011123"/>
    </source>
</evidence>
<dbReference type="FunFam" id="1.10.10.410:FF:000001">
    <property type="entry name" value="Aspartyl/glutamyl-tRNA(Asn/Gln) amidotransferase subunit B"/>
    <property type="match status" value="1"/>
</dbReference>
<keyword evidence="4 10" id="KW-0547">Nucleotide-binding</keyword>
<comment type="function">
    <text evidence="7 10">Allows the formation of correctly charged Asn-tRNA(Asn) or Gln-tRNA(Gln) through the transamidation of misacylated Asp-tRNA(Asn) or Glu-tRNA(Gln) in organisms which lack either or both of asparaginyl-tRNA or glutaminyl-tRNA synthetases. The reaction takes place in the presence of glutamine and ATP through an activated phospho-Asp-tRNA(Asn) or phospho-Glu-tRNA(Gln).</text>
</comment>
<dbReference type="InterPro" id="IPR017959">
    <property type="entry name" value="Asn/Gln-tRNA_amidoTrfase_suB/E"/>
</dbReference>
<keyword evidence="6 10" id="KW-0648">Protein biosynthesis</keyword>
<dbReference type="Pfam" id="PF02637">
    <property type="entry name" value="GatB_Yqey"/>
    <property type="match status" value="1"/>
</dbReference>
<comment type="catalytic activity">
    <reaction evidence="8 10">
        <text>L-aspartyl-tRNA(Asn) + L-glutamine + ATP + H2O = L-asparaginyl-tRNA(Asn) + L-glutamate + ADP + phosphate + 2 H(+)</text>
        <dbReference type="Rhea" id="RHEA:14513"/>
        <dbReference type="Rhea" id="RHEA-COMP:9674"/>
        <dbReference type="Rhea" id="RHEA-COMP:9677"/>
        <dbReference type="ChEBI" id="CHEBI:15377"/>
        <dbReference type="ChEBI" id="CHEBI:15378"/>
        <dbReference type="ChEBI" id="CHEBI:29985"/>
        <dbReference type="ChEBI" id="CHEBI:30616"/>
        <dbReference type="ChEBI" id="CHEBI:43474"/>
        <dbReference type="ChEBI" id="CHEBI:58359"/>
        <dbReference type="ChEBI" id="CHEBI:78515"/>
        <dbReference type="ChEBI" id="CHEBI:78516"/>
        <dbReference type="ChEBI" id="CHEBI:456216"/>
    </reaction>
</comment>
<evidence type="ECO:0000313" key="13">
    <source>
        <dbReference type="Proteomes" id="UP000176581"/>
    </source>
</evidence>
<dbReference type="NCBIfam" id="TIGR00133">
    <property type="entry name" value="gatB"/>
    <property type="match status" value="1"/>
</dbReference>
<dbReference type="HAMAP" id="MF_00121">
    <property type="entry name" value="GatB"/>
    <property type="match status" value="1"/>
</dbReference>
<dbReference type="GO" id="GO:0005524">
    <property type="term" value="F:ATP binding"/>
    <property type="evidence" value="ECO:0007669"/>
    <property type="project" value="UniProtKB-KW"/>
</dbReference>
<dbReference type="GO" id="GO:0070681">
    <property type="term" value="P:glutaminyl-tRNAGln biosynthesis via transamidation"/>
    <property type="evidence" value="ECO:0007669"/>
    <property type="project" value="TreeGrafter"/>
</dbReference>
<dbReference type="InterPro" id="IPR003789">
    <property type="entry name" value="Asn/Gln_tRNA_amidoTrase-B-like"/>
</dbReference>
<dbReference type="InterPro" id="IPR006075">
    <property type="entry name" value="Asn/Gln-tRNA_Trfase_suB/E_cat"/>
</dbReference>
<dbReference type="Proteomes" id="UP000176581">
    <property type="component" value="Unassembled WGS sequence"/>
</dbReference>
<dbReference type="NCBIfam" id="NF004012">
    <property type="entry name" value="PRK05477.1-2"/>
    <property type="match status" value="1"/>
</dbReference>
<dbReference type="Gene3D" id="1.10.10.410">
    <property type="match status" value="1"/>
</dbReference>
<evidence type="ECO:0000313" key="12">
    <source>
        <dbReference type="EMBL" id="OGN13853.1"/>
    </source>
</evidence>
<evidence type="ECO:0000256" key="1">
    <source>
        <dbReference type="ARBA" id="ARBA00005306"/>
    </source>
</evidence>
<dbReference type="EC" id="6.3.5.-" evidence="10"/>
<organism evidence="12 13">
    <name type="scientific">Candidatus Yanofskybacteria bacterium RIFCSPHIGHO2_02_FULL_43_22</name>
    <dbReference type="NCBI Taxonomy" id="1802681"/>
    <lineage>
        <taxon>Bacteria</taxon>
        <taxon>Candidatus Yanofskyibacteriota</taxon>
    </lineage>
</organism>
<dbReference type="PROSITE" id="PS01234">
    <property type="entry name" value="GATB"/>
    <property type="match status" value="1"/>
</dbReference>
<feature type="domain" description="Asn/Gln amidotransferase" evidence="11">
    <location>
        <begin position="336"/>
        <end position="528"/>
    </location>
</feature>
<dbReference type="SUPFAM" id="SSF55931">
    <property type="entry name" value="Glutamine synthetase/guanido kinase"/>
    <property type="match status" value="1"/>
</dbReference>
<dbReference type="PANTHER" id="PTHR11659">
    <property type="entry name" value="GLUTAMYL-TRNA GLN AMIDOTRANSFERASE SUBUNIT B MITOCHONDRIAL AND PROKARYOTIC PET112-RELATED"/>
    <property type="match status" value="1"/>
</dbReference>
<dbReference type="AlphaFoldDB" id="A0A1F8FLB5"/>
<dbReference type="GO" id="GO:0050567">
    <property type="term" value="F:glutaminyl-tRNA synthase (glutamine-hydrolyzing) activity"/>
    <property type="evidence" value="ECO:0007669"/>
    <property type="project" value="UniProtKB-UniRule"/>
</dbReference>
<evidence type="ECO:0000259" key="11">
    <source>
        <dbReference type="SMART" id="SM00845"/>
    </source>
</evidence>
<dbReference type="PANTHER" id="PTHR11659:SF0">
    <property type="entry name" value="GLUTAMYL-TRNA(GLN) AMIDOTRANSFERASE SUBUNIT B, MITOCHONDRIAL"/>
    <property type="match status" value="1"/>
</dbReference>
<accession>A0A1F8FLB5</accession>
<comment type="subunit">
    <text evidence="2 10">Heterotrimer of A, B and C subunits.</text>
</comment>
<name>A0A1F8FLB5_9BACT</name>
<evidence type="ECO:0000256" key="10">
    <source>
        <dbReference type="HAMAP-Rule" id="MF_00121"/>
    </source>
</evidence>
<dbReference type="EMBL" id="MGJV01000034">
    <property type="protein sequence ID" value="OGN13853.1"/>
    <property type="molecule type" value="Genomic_DNA"/>
</dbReference>
<dbReference type="InterPro" id="IPR004413">
    <property type="entry name" value="GatB"/>
</dbReference>
<dbReference type="InterPro" id="IPR017958">
    <property type="entry name" value="Gln-tRNA_amidoTrfase_suB_CS"/>
</dbReference>
<dbReference type="GO" id="GO:0050566">
    <property type="term" value="F:asparaginyl-tRNA synthase (glutamine-hydrolyzing) activity"/>
    <property type="evidence" value="ECO:0007669"/>
    <property type="project" value="RHEA"/>
</dbReference>